<organism evidence="2">
    <name type="scientific">uncultured Mycobacterium sp</name>
    <dbReference type="NCBI Taxonomy" id="171292"/>
    <lineage>
        <taxon>Bacteria</taxon>
        <taxon>Bacillati</taxon>
        <taxon>Actinomycetota</taxon>
        <taxon>Actinomycetes</taxon>
        <taxon>Mycobacteriales</taxon>
        <taxon>Mycobacteriaceae</taxon>
        <taxon>Mycobacterium</taxon>
        <taxon>environmental samples</taxon>
    </lineage>
</organism>
<evidence type="ECO:0000256" key="1">
    <source>
        <dbReference type="SAM" id="MobiDB-lite"/>
    </source>
</evidence>
<dbReference type="AlphaFoldDB" id="A0A1Y5PIC0"/>
<evidence type="ECO:0000313" key="2">
    <source>
        <dbReference type="EMBL" id="SBS78477.1"/>
    </source>
</evidence>
<dbReference type="EMBL" id="FLQS01000055">
    <property type="protein sequence ID" value="SBS78477.1"/>
    <property type="molecule type" value="Genomic_DNA"/>
</dbReference>
<accession>A0A1Y5PIC0</accession>
<name>A0A1Y5PIC0_9MYCO</name>
<evidence type="ECO:0008006" key="3">
    <source>
        <dbReference type="Google" id="ProtNLM"/>
    </source>
</evidence>
<reference evidence="2" key="1">
    <citation type="submission" date="2016-03" db="EMBL/GenBank/DDBJ databases">
        <authorList>
            <person name="Ploux O."/>
        </authorList>
    </citation>
    <scope>NUCLEOTIDE SEQUENCE</scope>
    <source>
        <strain evidence="2">UC10</strain>
    </source>
</reference>
<protein>
    <recommendedName>
        <fullName evidence="3">PE-PGRS family protein</fullName>
    </recommendedName>
</protein>
<gene>
    <name evidence="2" type="ORF">MHPYR_590004</name>
</gene>
<feature type="compositionally biased region" description="Low complexity" evidence="1">
    <location>
        <begin position="284"/>
        <end position="345"/>
    </location>
</feature>
<feature type="region of interest" description="Disordered" evidence="1">
    <location>
        <begin position="284"/>
        <end position="366"/>
    </location>
</feature>
<sequence length="366" mass="35912">MQLALNRTVTAGVAFVGASAIALTPIVAYSPAIQLPSLRSAEVQMAAFVNPIEEWVQVIGTSFTNLSALGTQVQTDPTPILSKLASNFFANASTIVDTASQTIGQAVATFAAIPQGFFNAASQVAAGHIAEAVQTIWGTVLLPPAFLLIIPISAAIPMVQTAVQNVANVIGALGGVNLLLTGIAVISPIYATITQFGDSAQAVFDAASAGDLETAASELVNAPAKLVNAFLNGNDTTPGLLTPLDGVGGGGAIAALLKLRDAIADAIVAPTPPAAAAAAKALSAKTAAPAETTTTSTKTDDSAAGSESSDEATSSGAATGTSKAHGSAKTPAAGKTNTGKKAGGASSAGGEKGSGKAGSARHRGAA</sequence>
<feature type="compositionally biased region" description="Gly residues" evidence="1">
    <location>
        <begin position="346"/>
        <end position="356"/>
    </location>
</feature>
<proteinExistence type="predicted"/>